<evidence type="ECO:0000259" key="2">
    <source>
        <dbReference type="PROSITE" id="PS50995"/>
    </source>
</evidence>
<dbReference type="SMART" id="SM00347">
    <property type="entry name" value="HTH_MARR"/>
    <property type="match status" value="1"/>
</dbReference>
<dbReference type="PANTHER" id="PTHR33164:SF43">
    <property type="entry name" value="HTH-TYPE TRANSCRIPTIONAL REPRESSOR YETL"/>
    <property type="match status" value="1"/>
</dbReference>
<proteinExistence type="predicted"/>
<dbReference type="InterPro" id="IPR036388">
    <property type="entry name" value="WH-like_DNA-bd_sf"/>
</dbReference>
<evidence type="ECO:0000256" key="1">
    <source>
        <dbReference type="SAM" id="MobiDB-lite"/>
    </source>
</evidence>
<dbReference type="SUPFAM" id="SSF46785">
    <property type="entry name" value="Winged helix' DNA-binding domain"/>
    <property type="match status" value="1"/>
</dbReference>
<feature type="domain" description="HTH marR-type" evidence="2">
    <location>
        <begin position="25"/>
        <end position="157"/>
    </location>
</feature>
<name>A0ABV5V699_9MICO</name>
<organism evidence="3 4">
    <name type="scientific">Ornithinimicrobium kibberense</name>
    <dbReference type="NCBI Taxonomy" id="282060"/>
    <lineage>
        <taxon>Bacteria</taxon>
        <taxon>Bacillati</taxon>
        <taxon>Actinomycetota</taxon>
        <taxon>Actinomycetes</taxon>
        <taxon>Micrococcales</taxon>
        <taxon>Ornithinimicrobiaceae</taxon>
        <taxon>Ornithinimicrobium</taxon>
    </lineage>
</organism>
<evidence type="ECO:0000313" key="3">
    <source>
        <dbReference type="EMBL" id="MFB9733307.1"/>
    </source>
</evidence>
<evidence type="ECO:0000313" key="4">
    <source>
        <dbReference type="Proteomes" id="UP001589613"/>
    </source>
</evidence>
<feature type="region of interest" description="Disordered" evidence="1">
    <location>
        <begin position="158"/>
        <end position="187"/>
    </location>
</feature>
<dbReference type="PROSITE" id="PS50995">
    <property type="entry name" value="HTH_MARR_2"/>
    <property type="match status" value="1"/>
</dbReference>
<dbReference type="RefSeq" id="WP_141338634.1">
    <property type="nucleotide sequence ID" value="NZ_JBHMAX010000028.1"/>
</dbReference>
<accession>A0ABV5V699</accession>
<dbReference type="InterPro" id="IPR039422">
    <property type="entry name" value="MarR/SlyA-like"/>
</dbReference>
<dbReference type="Pfam" id="PF12802">
    <property type="entry name" value="MarR_2"/>
    <property type="match status" value="1"/>
</dbReference>
<dbReference type="Gene3D" id="1.10.10.10">
    <property type="entry name" value="Winged helix-like DNA-binding domain superfamily/Winged helix DNA-binding domain"/>
    <property type="match status" value="1"/>
</dbReference>
<gene>
    <name evidence="3" type="ORF">ACFFN0_14765</name>
</gene>
<sequence>MTASGRHGGGHELAPAVSTDPVSLWGHVIEGFQRTNRHLHRTVEQELSLTPAESEALLRLVRSPEHRLPMAELAGQVAFSTGGVSKVADRLARRALVRRVPSEEDRRVTFLALTREGEEVAARLQEHVAQVVRSTFVDVLGRERATAVAEAMAVLAGADPQAASRPVTTGRPAAVQAEVPPSTETAS</sequence>
<dbReference type="InterPro" id="IPR036390">
    <property type="entry name" value="WH_DNA-bd_sf"/>
</dbReference>
<protein>
    <submittedName>
        <fullName evidence="3">MarR family winged helix-turn-helix transcriptional regulator</fullName>
    </submittedName>
</protein>
<keyword evidence="4" id="KW-1185">Reference proteome</keyword>
<dbReference type="Proteomes" id="UP001589613">
    <property type="component" value="Unassembled WGS sequence"/>
</dbReference>
<reference evidence="3 4" key="1">
    <citation type="submission" date="2024-09" db="EMBL/GenBank/DDBJ databases">
        <authorList>
            <person name="Sun Q."/>
            <person name="Mori K."/>
        </authorList>
    </citation>
    <scope>NUCLEOTIDE SEQUENCE [LARGE SCALE GENOMIC DNA]</scope>
    <source>
        <strain evidence="3 4">JCM 12763</strain>
    </source>
</reference>
<dbReference type="InterPro" id="IPR000835">
    <property type="entry name" value="HTH_MarR-typ"/>
</dbReference>
<dbReference type="PANTHER" id="PTHR33164">
    <property type="entry name" value="TRANSCRIPTIONAL REGULATOR, MARR FAMILY"/>
    <property type="match status" value="1"/>
</dbReference>
<comment type="caution">
    <text evidence="3">The sequence shown here is derived from an EMBL/GenBank/DDBJ whole genome shotgun (WGS) entry which is preliminary data.</text>
</comment>
<dbReference type="EMBL" id="JBHMAX010000028">
    <property type="protein sequence ID" value="MFB9733307.1"/>
    <property type="molecule type" value="Genomic_DNA"/>
</dbReference>